<reference evidence="3" key="1">
    <citation type="journal article" date="2019" name="Int. J. Syst. Evol. Microbiol.">
        <title>The Global Catalogue of Microorganisms (GCM) 10K type strain sequencing project: providing services to taxonomists for standard genome sequencing and annotation.</title>
        <authorList>
            <consortium name="The Broad Institute Genomics Platform"/>
            <consortium name="The Broad Institute Genome Sequencing Center for Infectious Disease"/>
            <person name="Wu L."/>
            <person name="Ma J."/>
        </authorList>
    </citation>
    <scope>NUCLEOTIDE SEQUENCE [LARGE SCALE GENOMIC DNA]</scope>
    <source>
        <strain evidence="3">CGMCC 4.7319</strain>
    </source>
</reference>
<feature type="region of interest" description="Disordered" evidence="1">
    <location>
        <begin position="24"/>
        <end position="105"/>
    </location>
</feature>
<protein>
    <submittedName>
        <fullName evidence="2">Uncharacterized protein</fullName>
    </submittedName>
</protein>
<dbReference type="Proteomes" id="UP000597656">
    <property type="component" value="Unassembled WGS sequence"/>
</dbReference>
<comment type="caution">
    <text evidence="2">The sequence shown here is derived from an EMBL/GenBank/DDBJ whole genome shotgun (WGS) entry which is preliminary data.</text>
</comment>
<keyword evidence="3" id="KW-1185">Reference proteome</keyword>
<evidence type="ECO:0000313" key="3">
    <source>
        <dbReference type="Proteomes" id="UP000597656"/>
    </source>
</evidence>
<feature type="compositionally biased region" description="Basic and acidic residues" evidence="1">
    <location>
        <begin position="60"/>
        <end position="75"/>
    </location>
</feature>
<name>A0ABQ2HGS7_9PSEU</name>
<organism evidence="2 3">
    <name type="scientific">Lentzea pudingi</name>
    <dbReference type="NCBI Taxonomy" id="1789439"/>
    <lineage>
        <taxon>Bacteria</taxon>
        <taxon>Bacillati</taxon>
        <taxon>Actinomycetota</taxon>
        <taxon>Actinomycetes</taxon>
        <taxon>Pseudonocardiales</taxon>
        <taxon>Pseudonocardiaceae</taxon>
        <taxon>Lentzea</taxon>
    </lineage>
</organism>
<evidence type="ECO:0000313" key="2">
    <source>
        <dbReference type="EMBL" id="GGM79264.1"/>
    </source>
</evidence>
<proteinExistence type="predicted"/>
<evidence type="ECO:0000256" key="1">
    <source>
        <dbReference type="SAM" id="MobiDB-lite"/>
    </source>
</evidence>
<dbReference type="EMBL" id="BMNC01000002">
    <property type="protein sequence ID" value="GGM79264.1"/>
    <property type="molecule type" value="Genomic_DNA"/>
</dbReference>
<accession>A0ABQ2HGS7</accession>
<gene>
    <name evidence="2" type="ORF">GCM10011609_13790</name>
</gene>
<sequence length="105" mass="10844">MEMRGAAGMRSGVMAGLLFEGAGTVRRTSGGSGPAVRGRRFGAGGSGPAVRGRRFGTAVRDGREARARGTGREVSKTSGRRFGAAVRDGREARAGRRGPGARVER</sequence>